<reference evidence="1" key="1">
    <citation type="submission" date="2014-11" db="EMBL/GenBank/DDBJ databases">
        <authorList>
            <person name="Amaro Gonzalez C."/>
        </authorList>
    </citation>
    <scope>NUCLEOTIDE SEQUENCE</scope>
</reference>
<dbReference type="AlphaFoldDB" id="A0A0E9PCG8"/>
<dbReference type="EMBL" id="GBXM01107034">
    <property type="protein sequence ID" value="JAH01543.1"/>
    <property type="molecule type" value="Transcribed_RNA"/>
</dbReference>
<reference evidence="1" key="2">
    <citation type="journal article" date="2015" name="Fish Shellfish Immunol.">
        <title>Early steps in the European eel (Anguilla anguilla)-Vibrio vulnificus interaction in the gills: Role of the RtxA13 toxin.</title>
        <authorList>
            <person name="Callol A."/>
            <person name="Pajuelo D."/>
            <person name="Ebbesson L."/>
            <person name="Teles M."/>
            <person name="MacKenzie S."/>
            <person name="Amaro C."/>
        </authorList>
    </citation>
    <scope>NUCLEOTIDE SEQUENCE</scope>
</reference>
<name>A0A0E9PCG8_ANGAN</name>
<accession>A0A0E9PCG8</accession>
<proteinExistence type="predicted"/>
<protein>
    <submittedName>
        <fullName evidence="1">Uncharacterized protein</fullName>
    </submittedName>
</protein>
<dbReference type="EMBL" id="GBXM01090966">
    <property type="protein sequence ID" value="JAH17611.1"/>
    <property type="molecule type" value="Transcribed_RNA"/>
</dbReference>
<evidence type="ECO:0000313" key="1">
    <source>
        <dbReference type="EMBL" id="JAH01543.1"/>
    </source>
</evidence>
<sequence>MPGSFGNAKNKSHETLQQAQVCRIVSVSVSCLHVACERYQPSVSGTQSLSC</sequence>
<organism evidence="1">
    <name type="scientific">Anguilla anguilla</name>
    <name type="common">European freshwater eel</name>
    <name type="synonym">Muraena anguilla</name>
    <dbReference type="NCBI Taxonomy" id="7936"/>
    <lineage>
        <taxon>Eukaryota</taxon>
        <taxon>Metazoa</taxon>
        <taxon>Chordata</taxon>
        <taxon>Craniata</taxon>
        <taxon>Vertebrata</taxon>
        <taxon>Euteleostomi</taxon>
        <taxon>Actinopterygii</taxon>
        <taxon>Neopterygii</taxon>
        <taxon>Teleostei</taxon>
        <taxon>Anguilliformes</taxon>
        <taxon>Anguillidae</taxon>
        <taxon>Anguilla</taxon>
    </lineage>
</organism>